<dbReference type="PANTHER" id="PTHR31793:SF24">
    <property type="entry name" value="LONG-CHAIN ACYL-COA THIOESTERASE FADM"/>
    <property type="match status" value="1"/>
</dbReference>
<accession>A0ABR9DTH6</accession>
<protein>
    <submittedName>
        <fullName evidence="1">Acyl-CoA thioesterase</fullName>
    </submittedName>
</protein>
<gene>
    <name evidence="1" type="ORF">IGS67_13285</name>
</gene>
<keyword evidence="2" id="KW-1185">Reference proteome</keyword>
<dbReference type="EMBL" id="JACZDF010000009">
    <property type="protein sequence ID" value="MBD9700444.1"/>
    <property type="molecule type" value="Genomic_DNA"/>
</dbReference>
<dbReference type="InterPro" id="IPR050563">
    <property type="entry name" value="4-hydroxybenzoyl-CoA_TE"/>
</dbReference>
<name>A0ABR9DTH6_9MICO</name>
<dbReference type="SUPFAM" id="SSF54637">
    <property type="entry name" value="Thioesterase/thiol ester dehydrase-isomerase"/>
    <property type="match status" value="1"/>
</dbReference>
<organism evidence="1 2">
    <name type="scientific">Flavimobilis rhizosphaerae</name>
    <dbReference type="NCBI Taxonomy" id="2775421"/>
    <lineage>
        <taxon>Bacteria</taxon>
        <taxon>Bacillati</taxon>
        <taxon>Actinomycetota</taxon>
        <taxon>Actinomycetes</taxon>
        <taxon>Micrococcales</taxon>
        <taxon>Jonesiaceae</taxon>
        <taxon>Flavimobilis</taxon>
    </lineage>
</organism>
<reference evidence="1 2" key="1">
    <citation type="submission" date="2020-09" db="EMBL/GenBank/DDBJ databases">
        <title>Flavimobilis rhizosphaerae sp. nov., isolated from rhizosphere soil of Spartina alterniflora.</title>
        <authorList>
            <person name="Hanqin C."/>
        </authorList>
    </citation>
    <scope>NUCLEOTIDE SEQUENCE [LARGE SCALE GENOMIC DNA]</scope>
    <source>
        <strain evidence="1 2">GY 10621</strain>
    </source>
</reference>
<dbReference type="Gene3D" id="3.10.129.10">
    <property type="entry name" value="Hotdog Thioesterase"/>
    <property type="match status" value="1"/>
</dbReference>
<sequence>MTTIEIPVQLRWSDMDAYGHVNNVEMLRLLEEARIEAFWRHPEADGVASRPTAILDASPGARTATLVAHQEIEYLAPLTYQRQPVTVRLWLGRLGGASLEIHYEVTDASGTVYARAITTMVLVDSASGKPRRIDADERAAWEPFLDAPVAMRRRSR</sequence>
<evidence type="ECO:0000313" key="2">
    <source>
        <dbReference type="Proteomes" id="UP000642107"/>
    </source>
</evidence>
<dbReference type="PANTHER" id="PTHR31793">
    <property type="entry name" value="4-HYDROXYBENZOYL-COA THIOESTERASE FAMILY MEMBER"/>
    <property type="match status" value="1"/>
</dbReference>
<evidence type="ECO:0000313" key="1">
    <source>
        <dbReference type="EMBL" id="MBD9700444.1"/>
    </source>
</evidence>
<dbReference type="InterPro" id="IPR029069">
    <property type="entry name" value="HotDog_dom_sf"/>
</dbReference>
<dbReference type="CDD" id="cd00586">
    <property type="entry name" value="4HBT"/>
    <property type="match status" value="1"/>
</dbReference>
<dbReference type="Proteomes" id="UP000642107">
    <property type="component" value="Unassembled WGS sequence"/>
</dbReference>
<dbReference type="RefSeq" id="WP_192282105.1">
    <property type="nucleotide sequence ID" value="NZ_JACZDF010000009.1"/>
</dbReference>
<proteinExistence type="predicted"/>
<comment type="caution">
    <text evidence="1">The sequence shown here is derived from an EMBL/GenBank/DDBJ whole genome shotgun (WGS) entry which is preliminary data.</text>
</comment>
<dbReference type="Pfam" id="PF13279">
    <property type="entry name" value="4HBT_2"/>
    <property type="match status" value="1"/>
</dbReference>